<dbReference type="Gene3D" id="3.40.50.620">
    <property type="entry name" value="HUPs"/>
    <property type="match status" value="1"/>
</dbReference>
<dbReference type="InterPro" id="IPR003848">
    <property type="entry name" value="DUF218"/>
</dbReference>
<organism evidence="2">
    <name type="scientific">Metalysinibacillus saudimassiliensis</name>
    <dbReference type="NCBI Taxonomy" id="1461583"/>
    <lineage>
        <taxon>Bacteria</taxon>
        <taxon>Bacillati</taxon>
        <taxon>Bacillota</taxon>
        <taxon>Bacilli</taxon>
        <taxon>Bacillales</taxon>
        <taxon>Caryophanaceae</taxon>
        <taxon>Metalysinibacillus</taxon>
    </lineage>
</organism>
<protein>
    <recommendedName>
        <fullName evidence="1">DUF218 domain-containing protein</fullName>
    </recommendedName>
</protein>
<evidence type="ECO:0000313" key="2">
    <source>
        <dbReference type="EMBL" id="CEA05046.1"/>
    </source>
</evidence>
<dbReference type="Pfam" id="PF02698">
    <property type="entry name" value="DUF218"/>
    <property type="match status" value="1"/>
</dbReference>
<dbReference type="EMBL" id="LN483076">
    <property type="protein sequence ID" value="CEA05046.1"/>
    <property type="molecule type" value="Genomic_DNA"/>
</dbReference>
<accession>A0A078MJX2</accession>
<dbReference type="PANTHER" id="PTHR30336:SF20">
    <property type="entry name" value="DUF218 DOMAIN-CONTAINING PROTEIN"/>
    <property type="match status" value="1"/>
</dbReference>
<feature type="domain" description="DUF218" evidence="1">
    <location>
        <begin position="36"/>
        <end position="176"/>
    </location>
</feature>
<proteinExistence type="predicted"/>
<dbReference type="HOGENOM" id="CLU_051474_3_0_9"/>
<gene>
    <name evidence="2" type="ORF">BN1050_02275</name>
</gene>
<name>A0A078MJX2_9BACL</name>
<dbReference type="CDD" id="cd06259">
    <property type="entry name" value="YdcF-like"/>
    <property type="match status" value="1"/>
</dbReference>
<dbReference type="InterPro" id="IPR051599">
    <property type="entry name" value="Cell_Envelope_Assoc"/>
</dbReference>
<dbReference type="AlphaFoldDB" id="A0A078MJX2"/>
<dbReference type="GO" id="GO:0005886">
    <property type="term" value="C:plasma membrane"/>
    <property type="evidence" value="ECO:0007669"/>
    <property type="project" value="TreeGrafter"/>
</dbReference>
<evidence type="ECO:0000259" key="1">
    <source>
        <dbReference type="Pfam" id="PF02698"/>
    </source>
</evidence>
<sequence length="189" mass="20995">MRYSKWLVVVGLCYVLLLSSSIVQFGKITDNTPTNAAIVLGAAVFEDQPSPVFEGRLRHAVSLYKQGIVGALIFTGGRSTEDSLAEAEVGMRYALAQGVPREVIYYETTSKITAENLHYAKELTHFLTYTIVSDPLHMKRAMHLAAQQGIVAYSSPTPYSAYQSWYTKLPFLLRETVLSLFPVAQRIKG</sequence>
<dbReference type="PATRIC" id="fig|1461583.4.peg.2192"/>
<reference evidence="2" key="1">
    <citation type="submission" date="2014-07" db="EMBL/GenBank/DDBJ databases">
        <authorList>
            <person name="Urmite Genomes Urmite Genomes"/>
        </authorList>
    </citation>
    <scope>NUCLEOTIDE SEQUENCE</scope>
    <source>
        <strain evidence="2">13S34_air</strain>
    </source>
</reference>
<dbReference type="PANTHER" id="PTHR30336">
    <property type="entry name" value="INNER MEMBRANE PROTEIN, PROBABLE PERMEASE"/>
    <property type="match status" value="1"/>
</dbReference>
<dbReference type="InterPro" id="IPR014729">
    <property type="entry name" value="Rossmann-like_a/b/a_fold"/>
</dbReference>